<evidence type="ECO:0000313" key="3">
    <source>
        <dbReference type="Proteomes" id="UP001187343"/>
    </source>
</evidence>
<dbReference type="AlphaFoldDB" id="A0AA88TQY4"/>
<dbReference type="Proteomes" id="UP001187343">
    <property type="component" value="Unassembled WGS sequence"/>
</dbReference>
<name>A0AA88TQY4_9TELE</name>
<keyword evidence="3" id="KW-1185">Reference proteome</keyword>
<organism evidence="2 3">
    <name type="scientific">Cirrhinus molitorella</name>
    <name type="common">mud carp</name>
    <dbReference type="NCBI Taxonomy" id="172907"/>
    <lineage>
        <taxon>Eukaryota</taxon>
        <taxon>Metazoa</taxon>
        <taxon>Chordata</taxon>
        <taxon>Craniata</taxon>
        <taxon>Vertebrata</taxon>
        <taxon>Euteleostomi</taxon>
        <taxon>Actinopterygii</taxon>
        <taxon>Neopterygii</taxon>
        <taxon>Teleostei</taxon>
        <taxon>Ostariophysi</taxon>
        <taxon>Cypriniformes</taxon>
        <taxon>Cyprinidae</taxon>
        <taxon>Labeoninae</taxon>
        <taxon>Labeonini</taxon>
        <taxon>Cirrhinus</taxon>
    </lineage>
</organism>
<sequence>MSDSSHRQLPKGLECSVQNERASERERERERARLSVRLHQWSGEVCCVISARHSQRRLSSVSRCRKLFVTVAHLLPFRYFL</sequence>
<comment type="caution">
    <text evidence="2">The sequence shown here is derived from an EMBL/GenBank/DDBJ whole genome shotgun (WGS) entry which is preliminary data.</text>
</comment>
<dbReference type="EMBL" id="JAUYZG010000008">
    <property type="protein sequence ID" value="KAK2900575.1"/>
    <property type="molecule type" value="Genomic_DNA"/>
</dbReference>
<feature type="region of interest" description="Disordered" evidence="1">
    <location>
        <begin position="1"/>
        <end position="29"/>
    </location>
</feature>
<proteinExistence type="predicted"/>
<evidence type="ECO:0000256" key="1">
    <source>
        <dbReference type="SAM" id="MobiDB-lite"/>
    </source>
</evidence>
<evidence type="ECO:0000313" key="2">
    <source>
        <dbReference type="EMBL" id="KAK2900575.1"/>
    </source>
</evidence>
<reference evidence="2" key="1">
    <citation type="submission" date="2023-08" db="EMBL/GenBank/DDBJ databases">
        <title>Chromosome-level Genome Assembly of mud carp (Cirrhinus molitorella).</title>
        <authorList>
            <person name="Liu H."/>
        </authorList>
    </citation>
    <scope>NUCLEOTIDE SEQUENCE</scope>
    <source>
        <strain evidence="2">Prfri</strain>
        <tissue evidence="2">Muscle</tissue>
    </source>
</reference>
<protein>
    <submittedName>
        <fullName evidence="2">Uncharacterized protein</fullName>
    </submittedName>
</protein>
<gene>
    <name evidence="2" type="ORF">Q8A67_008690</name>
</gene>
<accession>A0AA88TQY4</accession>